<dbReference type="AlphaFoldDB" id="A0A1F6FH85"/>
<proteinExistence type="predicted"/>
<comment type="caution">
    <text evidence="1">The sequence shown here is derived from an EMBL/GenBank/DDBJ whole genome shotgun (WGS) entry which is preliminary data.</text>
</comment>
<evidence type="ECO:0000313" key="2">
    <source>
        <dbReference type="Proteomes" id="UP000177325"/>
    </source>
</evidence>
<reference evidence="1 2" key="1">
    <citation type="journal article" date="2016" name="Nat. Commun.">
        <title>Thousands of microbial genomes shed light on interconnected biogeochemical processes in an aquifer system.</title>
        <authorList>
            <person name="Anantharaman K."/>
            <person name="Brown C.T."/>
            <person name="Hug L.A."/>
            <person name="Sharon I."/>
            <person name="Castelle C.J."/>
            <person name="Probst A.J."/>
            <person name="Thomas B.C."/>
            <person name="Singh A."/>
            <person name="Wilkins M.J."/>
            <person name="Karaoz U."/>
            <person name="Brodie E.L."/>
            <person name="Williams K.H."/>
            <person name="Hubbard S.S."/>
            <person name="Banfield J.F."/>
        </authorList>
    </citation>
    <scope>NUCLEOTIDE SEQUENCE [LARGE SCALE GENOMIC DNA]</scope>
</reference>
<organism evidence="1 2">
    <name type="scientific">Candidatus Kaiserbacteria bacterium RIFCSPLOWO2_12_FULL_45_26</name>
    <dbReference type="NCBI Taxonomy" id="1798525"/>
    <lineage>
        <taxon>Bacteria</taxon>
        <taxon>Candidatus Kaiseribacteriota</taxon>
    </lineage>
</organism>
<gene>
    <name evidence="1" type="ORF">A3G90_04155</name>
</gene>
<sequence length="167" mass="18285">MHSVLKEEGHPVAHLQTLLAMIKGSIGSGQFLEIYIKIQQGEEVRHADVIGNGSFACAYFTSALLTLINLLEGGVHTTVTVTVEDLYASGWYEIDEPTPGAVVLWAPKMASDKKPHRHIGFVLDDLHAVSTDGVTGRPTKHHVTYGETDGVPNRLIEAIFFHELLCQ</sequence>
<name>A0A1F6FH85_9BACT</name>
<dbReference type="EMBL" id="MFMM01000001">
    <property type="protein sequence ID" value="OGG85221.1"/>
    <property type="molecule type" value="Genomic_DNA"/>
</dbReference>
<evidence type="ECO:0000313" key="1">
    <source>
        <dbReference type="EMBL" id="OGG85221.1"/>
    </source>
</evidence>
<accession>A0A1F6FH85</accession>
<protein>
    <submittedName>
        <fullName evidence="1">Uncharacterized protein</fullName>
    </submittedName>
</protein>
<dbReference type="Proteomes" id="UP000177325">
    <property type="component" value="Unassembled WGS sequence"/>
</dbReference>